<dbReference type="Proteomes" id="UP000663505">
    <property type="component" value="Chromosome"/>
</dbReference>
<dbReference type="AlphaFoldDB" id="A0A9X7Z8J8"/>
<reference evidence="2 3" key="1">
    <citation type="submission" date="2021-02" db="EMBL/GenBank/DDBJ databases">
        <title>Alicyclobacillus curvatus sp. nov. and Alicyclobacillus mengziensis sp. nov., two acidophilic bacteria isolated from acid mine drainage.</title>
        <authorList>
            <person name="Huang Y."/>
        </authorList>
    </citation>
    <scope>NUCLEOTIDE SEQUENCE [LARGE SCALE GENOMIC DNA]</scope>
    <source>
        <strain evidence="2 3">S30H14</strain>
    </source>
</reference>
<accession>A0A9X7Z8J8</accession>
<name>A0A9X7Z8J8_9BACL</name>
<keyword evidence="3" id="KW-1185">Reference proteome</keyword>
<sequence length="230" mass="25855">MKVIKSPIWWCTLFGLVVGYFGIPVRVPAYVMWMWNQPYGFRIASIFVLGTVGCLVGLFFHYWKWKRLDRGVSMWVLGISSLALIVGTIGFFRYQAHKETVMWTKVNLGFVRAMGVSQDNPTNTDAGIQMLKAGADIQAGADMGGIARFGRDRYQKLSSIASAFSEAGYFMVSQNKEKSQEAIKFAHKAGSIIRKIGNQSYPNETKNLNEVISEINRDIPSDFDKGWEAN</sequence>
<evidence type="ECO:0000313" key="2">
    <source>
        <dbReference type="EMBL" id="QSO48485.1"/>
    </source>
</evidence>
<organism evidence="2 3">
    <name type="scientific">Alicyclobacillus mengziensis</name>
    <dbReference type="NCBI Taxonomy" id="2931921"/>
    <lineage>
        <taxon>Bacteria</taxon>
        <taxon>Bacillati</taxon>
        <taxon>Bacillota</taxon>
        <taxon>Bacilli</taxon>
        <taxon>Bacillales</taxon>
        <taxon>Alicyclobacillaceae</taxon>
        <taxon>Alicyclobacillus</taxon>
    </lineage>
</organism>
<gene>
    <name evidence="2" type="ORF">JZ786_05710</name>
</gene>
<dbReference type="EMBL" id="CP071182">
    <property type="protein sequence ID" value="QSO48485.1"/>
    <property type="molecule type" value="Genomic_DNA"/>
</dbReference>
<feature type="transmembrane region" description="Helical" evidence="1">
    <location>
        <begin position="72"/>
        <end position="92"/>
    </location>
</feature>
<dbReference type="RefSeq" id="WP_206657820.1">
    <property type="nucleotide sequence ID" value="NZ_CP071182.1"/>
</dbReference>
<evidence type="ECO:0000256" key="1">
    <source>
        <dbReference type="SAM" id="Phobius"/>
    </source>
</evidence>
<proteinExistence type="predicted"/>
<keyword evidence="1" id="KW-0472">Membrane</keyword>
<keyword evidence="1" id="KW-1133">Transmembrane helix</keyword>
<keyword evidence="1" id="KW-0812">Transmembrane</keyword>
<protein>
    <submittedName>
        <fullName evidence="2">Uncharacterized protein</fullName>
    </submittedName>
</protein>
<evidence type="ECO:0000313" key="3">
    <source>
        <dbReference type="Proteomes" id="UP000663505"/>
    </source>
</evidence>
<feature type="transmembrane region" description="Helical" evidence="1">
    <location>
        <begin position="7"/>
        <end position="27"/>
    </location>
</feature>
<feature type="transmembrane region" description="Helical" evidence="1">
    <location>
        <begin position="39"/>
        <end position="60"/>
    </location>
</feature>
<dbReference type="KEGG" id="afx:JZ786_05710"/>